<dbReference type="Pfam" id="PF00459">
    <property type="entry name" value="Inositol_P"/>
    <property type="match status" value="1"/>
</dbReference>
<dbReference type="GO" id="GO:0006020">
    <property type="term" value="P:inositol metabolic process"/>
    <property type="evidence" value="ECO:0007669"/>
    <property type="project" value="TreeGrafter"/>
</dbReference>
<feature type="binding site" evidence="7">
    <location>
        <position position="67"/>
    </location>
    <ligand>
        <name>Mg(2+)</name>
        <dbReference type="ChEBI" id="CHEBI:18420"/>
        <label>1</label>
        <note>catalytic</note>
    </ligand>
</feature>
<evidence type="ECO:0000256" key="4">
    <source>
        <dbReference type="ARBA" id="ARBA00022723"/>
    </source>
</evidence>
<keyword evidence="4 7" id="KW-0479">Metal-binding</keyword>
<reference evidence="9" key="1">
    <citation type="journal article" date="2011" name="Environ. Microbiol.">
        <title>Genomic insights into the metabolic potential of the polycyclic aromatic hydrocarbon degrading sulfate-reducing Deltaproteobacterium N47.</title>
        <authorList>
            <person name="Bergmann F."/>
            <person name="Selesi D."/>
            <person name="Weinmaier T."/>
            <person name="Tischler P."/>
            <person name="Rattei T."/>
            <person name="Meckenstock R.U."/>
        </authorList>
    </citation>
    <scope>NUCLEOTIDE SEQUENCE</scope>
</reference>
<dbReference type="FunFam" id="3.30.540.10:FF:000003">
    <property type="entry name" value="Inositol-1-monophosphatase"/>
    <property type="match status" value="1"/>
</dbReference>
<evidence type="ECO:0000256" key="7">
    <source>
        <dbReference type="PIRSR" id="PIRSR600760-2"/>
    </source>
</evidence>
<dbReference type="CDD" id="cd01639">
    <property type="entry name" value="IMPase"/>
    <property type="match status" value="1"/>
</dbReference>
<keyword evidence="6 7" id="KW-0460">Magnesium</keyword>
<dbReference type="EC" id="3.1.3.25" evidence="8"/>
<evidence type="ECO:0000313" key="9">
    <source>
        <dbReference type="EMBL" id="CBX30354.1"/>
    </source>
</evidence>
<dbReference type="SUPFAM" id="SSF56655">
    <property type="entry name" value="Carbohydrate phosphatase"/>
    <property type="match status" value="1"/>
</dbReference>
<comment type="catalytic activity">
    <reaction evidence="1 8">
        <text>a myo-inositol phosphate + H2O = myo-inositol + phosphate</text>
        <dbReference type="Rhea" id="RHEA:24056"/>
        <dbReference type="ChEBI" id="CHEBI:15377"/>
        <dbReference type="ChEBI" id="CHEBI:17268"/>
        <dbReference type="ChEBI" id="CHEBI:43474"/>
        <dbReference type="ChEBI" id="CHEBI:84139"/>
        <dbReference type="EC" id="3.1.3.25"/>
    </reaction>
</comment>
<dbReference type="PRINTS" id="PR00377">
    <property type="entry name" value="IMPHPHTASES"/>
</dbReference>
<feature type="binding site" evidence="7">
    <location>
        <position position="86"/>
    </location>
    <ligand>
        <name>Mg(2+)</name>
        <dbReference type="ChEBI" id="CHEBI:18420"/>
        <label>1</label>
        <note>catalytic</note>
    </ligand>
</feature>
<dbReference type="PRINTS" id="PR01959">
    <property type="entry name" value="SBIMPHPHTASE"/>
</dbReference>
<comment type="similarity">
    <text evidence="3 8">Belongs to the inositol monophosphatase superfamily.</text>
</comment>
<feature type="binding site" evidence="7">
    <location>
        <position position="211"/>
    </location>
    <ligand>
        <name>Mg(2+)</name>
        <dbReference type="ChEBI" id="CHEBI:18420"/>
        <label>1</label>
        <note>catalytic</note>
    </ligand>
</feature>
<dbReference type="GO" id="GO:0008934">
    <property type="term" value="F:inositol monophosphate 1-phosphatase activity"/>
    <property type="evidence" value="ECO:0007669"/>
    <property type="project" value="InterPro"/>
</dbReference>
<evidence type="ECO:0000256" key="2">
    <source>
        <dbReference type="ARBA" id="ARBA00001946"/>
    </source>
</evidence>
<dbReference type="GO" id="GO:0046872">
    <property type="term" value="F:metal ion binding"/>
    <property type="evidence" value="ECO:0007669"/>
    <property type="project" value="UniProtKB-KW"/>
</dbReference>
<dbReference type="InterPro" id="IPR022337">
    <property type="entry name" value="Inositol_monophosphatase_SuhB"/>
</dbReference>
<evidence type="ECO:0000256" key="6">
    <source>
        <dbReference type="ARBA" id="ARBA00022842"/>
    </source>
</evidence>
<organism evidence="9">
    <name type="scientific">uncultured Desulfobacterium sp</name>
    <dbReference type="NCBI Taxonomy" id="201089"/>
    <lineage>
        <taxon>Bacteria</taxon>
        <taxon>Pseudomonadati</taxon>
        <taxon>Thermodesulfobacteriota</taxon>
        <taxon>Desulfobacteria</taxon>
        <taxon>Desulfobacterales</taxon>
        <taxon>Desulfobacteriaceae</taxon>
        <taxon>Desulfobacterium</taxon>
        <taxon>environmental samples</taxon>
    </lineage>
</organism>
<name>E1YI85_9BACT</name>
<dbReference type="InterPro" id="IPR020583">
    <property type="entry name" value="Inositol_monoP_metal-BS"/>
</dbReference>
<dbReference type="PANTHER" id="PTHR20854">
    <property type="entry name" value="INOSITOL MONOPHOSPHATASE"/>
    <property type="match status" value="1"/>
</dbReference>
<feature type="binding site" evidence="7">
    <location>
        <position position="85"/>
    </location>
    <ligand>
        <name>Mg(2+)</name>
        <dbReference type="ChEBI" id="CHEBI:18420"/>
        <label>1</label>
        <note>catalytic</note>
    </ligand>
</feature>
<proteinExistence type="inferred from homology"/>
<dbReference type="Gene3D" id="3.40.190.80">
    <property type="match status" value="1"/>
</dbReference>
<dbReference type="PROSITE" id="PS00629">
    <property type="entry name" value="IMP_1"/>
    <property type="match status" value="1"/>
</dbReference>
<dbReference type="FunFam" id="3.40.190.80:FF:000002">
    <property type="entry name" value="Inositol-1-monophosphatase"/>
    <property type="match status" value="1"/>
</dbReference>
<feature type="binding site" evidence="7">
    <location>
        <position position="83"/>
    </location>
    <ligand>
        <name>Mg(2+)</name>
        <dbReference type="ChEBI" id="CHEBI:18420"/>
        <label>1</label>
        <note>catalytic</note>
    </ligand>
</feature>
<dbReference type="InterPro" id="IPR033942">
    <property type="entry name" value="IMPase"/>
</dbReference>
<accession>E1YI85</accession>
<comment type="cofactor">
    <cofactor evidence="2 7 8">
        <name>Mg(2+)</name>
        <dbReference type="ChEBI" id="CHEBI:18420"/>
    </cofactor>
</comment>
<dbReference type="Gene3D" id="3.30.540.10">
    <property type="entry name" value="Fructose-1,6-Bisphosphatase, subunit A, domain 1"/>
    <property type="match status" value="1"/>
</dbReference>
<evidence type="ECO:0000256" key="3">
    <source>
        <dbReference type="ARBA" id="ARBA00009759"/>
    </source>
</evidence>
<dbReference type="AlphaFoldDB" id="E1YI85"/>
<evidence type="ECO:0000256" key="1">
    <source>
        <dbReference type="ARBA" id="ARBA00001033"/>
    </source>
</evidence>
<dbReference type="PROSITE" id="PS00630">
    <property type="entry name" value="IMP_2"/>
    <property type="match status" value="1"/>
</dbReference>
<protein>
    <recommendedName>
        <fullName evidence="8">Inositol-1-monophosphatase</fullName>
        <ecNumber evidence="8">3.1.3.25</ecNumber>
    </recommendedName>
</protein>
<dbReference type="InterPro" id="IPR020550">
    <property type="entry name" value="Inositol_monophosphatase_CS"/>
</dbReference>
<sequence>MNINLIKRIGIAAAYKGGEVLKENFDKIPKIKKKGSIDLVTESDTESEKLIIETIKKVFPSHTILAEESGLENGDAECLWIIDPLDGTTNFAHHLPIFAVSIAFALNGDIVAGIVLNPVTGELFTATKGEGANLNGIPIHVSKTQKLTDSLLVTGIPYNFKEIIDDIQTRFFNCLKASQGVRRLGSAALDLCYTAAGRFEGFFEQDLKPWDTAAGLIIAKEAGGSVTDFSGNSFDIYKPEILATNGKIHDEMIKLLELKG</sequence>
<dbReference type="GO" id="GO:0007165">
    <property type="term" value="P:signal transduction"/>
    <property type="evidence" value="ECO:0007669"/>
    <property type="project" value="TreeGrafter"/>
</dbReference>
<keyword evidence="5 8" id="KW-0378">Hydrolase</keyword>
<dbReference type="GO" id="GO:0046854">
    <property type="term" value="P:phosphatidylinositol phosphate biosynthetic process"/>
    <property type="evidence" value="ECO:0007669"/>
    <property type="project" value="InterPro"/>
</dbReference>
<dbReference type="EMBL" id="FR695874">
    <property type="protein sequence ID" value="CBX30354.1"/>
    <property type="molecule type" value="Genomic_DNA"/>
</dbReference>
<evidence type="ECO:0000256" key="8">
    <source>
        <dbReference type="RuleBase" id="RU364068"/>
    </source>
</evidence>
<dbReference type="PANTHER" id="PTHR20854:SF4">
    <property type="entry name" value="INOSITOL-1-MONOPHOSPHATASE-RELATED"/>
    <property type="match status" value="1"/>
</dbReference>
<evidence type="ECO:0000256" key="5">
    <source>
        <dbReference type="ARBA" id="ARBA00022801"/>
    </source>
</evidence>
<dbReference type="InterPro" id="IPR000760">
    <property type="entry name" value="Inositol_monophosphatase-like"/>
</dbReference>
<gene>
    <name evidence="9" type="ORF">N47_D31630</name>
</gene>